<dbReference type="KEGG" id="ccin:112494557"/>
<dbReference type="AlphaFoldDB" id="A0AAJ7RJQ6"/>
<dbReference type="GeneID" id="112494557"/>
<protein>
    <submittedName>
        <fullName evidence="2">Uncharacterized protein LOC112494557</fullName>
    </submittedName>
</protein>
<keyword evidence="1" id="KW-1185">Reference proteome</keyword>
<name>A0AAJ7RJQ6_CEPCN</name>
<evidence type="ECO:0000313" key="2">
    <source>
        <dbReference type="RefSeq" id="XP_024942207.1"/>
    </source>
</evidence>
<dbReference type="RefSeq" id="XP_024942207.1">
    <property type="nucleotide sequence ID" value="XM_025086439.1"/>
</dbReference>
<evidence type="ECO:0000313" key="1">
    <source>
        <dbReference type="Proteomes" id="UP000694920"/>
    </source>
</evidence>
<dbReference type="Proteomes" id="UP000694920">
    <property type="component" value="Unplaced"/>
</dbReference>
<reference evidence="2" key="1">
    <citation type="submission" date="2025-08" db="UniProtKB">
        <authorList>
            <consortium name="RefSeq"/>
        </authorList>
    </citation>
    <scope>IDENTIFICATION</scope>
</reference>
<organism evidence="1 2">
    <name type="scientific">Cephus cinctus</name>
    <name type="common">Wheat stem sawfly</name>
    <dbReference type="NCBI Taxonomy" id="211228"/>
    <lineage>
        <taxon>Eukaryota</taxon>
        <taxon>Metazoa</taxon>
        <taxon>Ecdysozoa</taxon>
        <taxon>Arthropoda</taxon>
        <taxon>Hexapoda</taxon>
        <taxon>Insecta</taxon>
        <taxon>Pterygota</taxon>
        <taxon>Neoptera</taxon>
        <taxon>Endopterygota</taxon>
        <taxon>Hymenoptera</taxon>
        <taxon>Cephoidea</taxon>
        <taxon>Cephidae</taxon>
        <taxon>Cephus</taxon>
    </lineage>
</organism>
<proteinExistence type="predicted"/>
<gene>
    <name evidence="2" type="primary">LOC112494557</name>
</gene>
<sequence length="106" mass="12416">MIIIYRLLKQSRILIFEPDGLVNPSPDTRMTNNVTRQLRVKPPKDREHKGIKTNIRIKAQKYVSRMQIIHDADFGGIERLRVPHAILFFVTTQKRFFLLDTSTAIQ</sequence>
<accession>A0AAJ7RJQ6</accession>